<sequence>MTHRHDVAADPPTPPSAAPVDEPDRAKRQWLQRLQHASNALSVPAPAETHDAPEAILADFIRQHSASGKLVARARFLQPPYAFAEADLTTLLASLAQRATEADIVCLTGARDDYYYSARNMTANYADICLQMMEQDICRAIAEAVRFACRTYPRPYPLAMLALPPYGFTAAQIRAALATLDTHPDYADIRRVEASNGAPYLFSERFMSHGKAYGLCQWIEIEQHQNP</sequence>
<organism evidence="2 3">
    <name type="scientific">Edwardsiella tarda</name>
    <dbReference type="NCBI Taxonomy" id="636"/>
    <lineage>
        <taxon>Bacteria</taxon>
        <taxon>Pseudomonadati</taxon>
        <taxon>Pseudomonadota</taxon>
        <taxon>Gammaproteobacteria</taxon>
        <taxon>Enterobacterales</taxon>
        <taxon>Hafniaceae</taxon>
        <taxon>Edwardsiella</taxon>
    </lineage>
</organism>
<dbReference type="OrthoDB" id="6433774at2"/>
<dbReference type="Proteomes" id="UP000219788">
    <property type="component" value="Unassembled WGS sequence"/>
</dbReference>
<dbReference type="STRING" id="636.AAW15_11050"/>
<dbReference type="AlphaFoldDB" id="A0A2A7U4Q9"/>
<reference evidence="3" key="1">
    <citation type="submission" date="2017-09" db="EMBL/GenBank/DDBJ databases">
        <title>FDA dAtabase for Regulatory Grade micrObial Sequences (FDA-ARGOS): Supporting development and validation of Infectious Disease Dx tests.</title>
        <authorList>
            <person name="Goldberg B."/>
            <person name="Campos J."/>
            <person name="Tallon L."/>
            <person name="Sadzewicz L."/>
            <person name="Ott S."/>
            <person name="Zhao X."/>
            <person name="Nagaraj S."/>
            <person name="Vavikolanu K."/>
            <person name="Aluvathingal J."/>
            <person name="Nadendla S."/>
            <person name="Geyer C."/>
            <person name="Sichtig H."/>
        </authorList>
    </citation>
    <scope>NUCLEOTIDE SEQUENCE [LARGE SCALE GENOMIC DNA]</scope>
    <source>
        <strain evidence="3">FDAARGOS_370</strain>
    </source>
</reference>
<evidence type="ECO:0000313" key="3">
    <source>
        <dbReference type="Proteomes" id="UP000219788"/>
    </source>
</evidence>
<protein>
    <submittedName>
        <fullName evidence="2">Uncharacterized protein</fullName>
    </submittedName>
</protein>
<name>A0A2A7U4Q9_EDWTA</name>
<comment type="caution">
    <text evidence="2">The sequence shown here is derived from an EMBL/GenBank/DDBJ whole genome shotgun (WGS) entry which is preliminary data.</text>
</comment>
<gene>
    <name evidence="2" type="ORF">CRM76_15695</name>
</gene>
<dbReference type="EMBL" id="PDDV01000013">
    <property type="protein sequence ID" value="PEH73261.1"/>
    <property type="molecule type" value="Genomic_DNA"/>
</dbReference>
<proteinExistence type="predicted"/>
<feature type="region of interest" description="Disordered" evidence="1">
    <location>
        <begin position="1"/>
        <end position="24"/>
    </location>
</feature>
<evidence type="ECO:0000313" key="2">
    <source>
        <dbReference type="EMBL" id="PEH73261.1"/>
    </source>
</evidence>
<accession>A0A2A7U4Q9</accession>
<evidence type="ECO:0000256" key="1">
    <source>
        <dbReference type="SAM" id="MobiDB-lite"/>
    </source>
</evidence>
<dbReference type="InterPro" id="IPR058229">
    <property type="entry name" value="YdhW-like"/>
</dbReference>
<dbReference type="RefSeq" id="WP_098143346.1">
    <property type="nucleotide sequence ID" value="NZ_PDDV01000013.1"/>
</dbReference>
<dbReference type="NCBIfam" id="NF007411">
    <property type="entry name" value="PRK09947.1"/>
    <property type="match status" value="1"/>
</dbReference>